<reference evidence="2 3" key="1">
    <citation type="submission" date="2024-05" db="EMBL/GenBank/DDBJ databases">
        <title>Genome sequencing and assembly of Indian major carp, Cirrhinus mrigala (Hamilton, 1822).</title>
        <authorList>
            <person name="Mohindra V."/>
            <person name="Chowdhury L.M."/>
            <person name="Lal K."/>
            <person name="Jena J.K."/>
        </authorList>
    </citation>
    <scope>NUCLEOTIDE SEQUENCE [LARGE SCALE GENOMIC DNA]</scope>
    <source>
        <strain evidence="2">CM1030</strain>
        <tissue evidence="2">Blood</tissue>
    </source>
</reference>
<feature type="region of interest" description="Disordered" evidence="1">
    <location>
        <begin position="44"/>
        <end position="122"/>
    </location>
</feature>
<dbReference type="AlphaFoldDB" id="A0ABD0NJA1"/>
<evidence type="ECO:0000313" key="3">
    <source>
        <dbReference type="Proteomes" id="UP001529510"/>
    </source>
</evidence>
<protein>
    <submittedName>
        <fullName evidence="2">Uncharacterized protein</fullName>
    </submittedName>
</protein>
<evidence type="ECO:0000256" key="1">
    <source>
        <dbReference type="SAM" id="MobiDB-lite"/>
    </source>
</evidence>
<feature type="non-terminal residue" evidence="2">
    <location>
        <position position="149"/>
    </location>
</feature>
<evidence type="ECO:0000313" key="2">
    <source>
        <dbReference type="EMBL" id="KAL0162068.1"/>
    </source>
</evidence>
<organism evidence="2 3">
    <name type="scientific">Cirrhinus mrigala</name>
    <name type="common">Mrigala</name>
    <dbReference type="NCBI Taxonomy" id="683832"/>
    <lineage>
        <taxon>Eukaryota</taxon>
        <taxon>Metazoa</taxon>
        <taxon>Chordata</taxon>
        <taxon>Craniata</taxon>
        <taxon>Vertebrata</taxon>
        <taxon>Euteleostomi</taxon>
        <taxon>Actinopterygii</taxon>
        <taxon>Neopterygii</taxon>
        <taxon>Teleostei</taxon>
        <taxon>Ostariophysi</taxon>
        <taxon>Cypriniformes</taxon>
        <taxon>Cyprinidae</taxon>
        <taxon>Labeoninae</taxon>
        <taxon>Labeonini</taxon>
        <taxon>Cirrhinus</taxon>
    </lineage>
</organism>
<dbReference type="Proteomes" id="UP001529510">
    <property type="component" value="Unassembled WGS sequence"/>
</dbReference>
<gene>
    <name evidence="2" type="ORF">M9458_041464</name>
</gene>
<proteinExistence type="predicted"/>
<keyword evidence="3" id="KW-1185">Reference proteome</keyword>
<accession>A0ABD0NJA1</accession>
<dbReference type="EMBL" id="JAMKFB020000021">
    <property type="protein sequence ID" value="KAL0162068.1"/>
    <property type="molecule type" value="Genomic_DNA"/>
</dbReference>
<sequence>MPLSTLHSRAAFFFKNLRLTSTASRSGPSASGYKAAAMCVEGEQKEMSEVSPGTPPQTAHPLCSPVELPDDFDSSSQYGLDLLFEAPAGEEEVTAASEGGREPSDADASSAAESQSVADAEMATALQRAAKEIGLEWVAPPRPKPSRLD</sequence>
<comment type="caution">
    <text evidence="2">The sequence shown here is derived from an EMBL/GenBank/DDBJ whole genome shotgun (WGS) entry which is preliminary data.</text>
</comment>
<feature type="compositionally biased region" description="Low complexity" evidence="1">
    <location>
        <begin position="106"/>
        <end position="121"/>
    </location>
</feature>
<name>A0ABD0NJA1_CIRMR</name>